<evidence type="ECO:0000256" key="5">
    <source>
        <dbReference type="ARBA" id="ARBA00023065"/>
    </source>
</evidence>
<evidence type="ECO:0000256" key="3">
    <source>
        <dbReference type="ARBA" id="ARBA00022692"/>
    </source>
</evidence>
<evidence type="ECO:0000313" key="13">
    <source>
        <dbReference type="EMBL" id="CAD7453319.1"/>
    </source>
</evidence>
<feature type="domain" description="Ionotropic receptor 75a N-terminal" evidence="12">
    <location>
        <begin position="234"/>
        <end position="418"/>
    </location>
</feature>
<accession>A0A7R9FGQ3</accession>
<evidence type="ECO:0000256" key="9">
    <source>
        <dbReference type="ARBA" id="ARBA00023286"/>
    </source>
</evidence>
<keyword evidence="2" id="KW-0813">Transport</keyword>
<dbReference type="AlphaFoldDB" id="A0A7R9FGQ3"/>
<dbReference type="SUPFAM" id="SSF53850">
    <property type="entry name" value="Periplasmic binding protein-like II"/>
    <property type="match status" value="1"/>
</dbReference>
<keyword evidence="3" id="KW-0812">Transmembrane</keyword>
<evidence type="ECO:0000256" key="10">
    <source>
        <dbReference type="ARBA" id="ARBA00023303"/>
    </source>
</evidence>
<organism evidence="13">
    <name type="scientific">Timema tahoe</name>
    <dbReference type="NCBI Taxonomy" id="61484"/>
    <lineage>
        <taxon>Eukaryota</taxon>
        <taxon>Metazoa</taxon>
        <taxon>Ecdysozoa</taxon>
        <taxon>Arthropoda</taxon>
        <taxon>Hexapoda</taxon>
        <taxon>Insecta</taxon>
        <taxon>Pterygota</taxon>
        <taxon>Neoptera</taxon>
        <taxon>Polyneoptera</taxon>
        <taxon>Phasmatodea</taxon>
        <taxon>Timematodea</taxon>
        <taxon>Timematoidea</taxon>
        <taxon>Timematidae</taxon>
        <taxon>Timema</taxon>
    </lineage>
</organism>
<keyword evidence="4" id="KW-1133">Transmembrane helix</keyword>
<evidence type="ECO:0000259" key="11">
    <source>
        <dbReference type="Pfam" id="PF10613"/>
    </source>
</evidence>
<dbReference type="InterPro" id="IPR057074">
    <property type="entry name" value="IR75A_N"/>
</dbReference>
<gene>
    <name evidence="13" type="ORF">TTEB3V08_LOCUS1466</name>
</gene>
<dbReference type="Pfam" id="PF24576">
    <property type="entry name" value="IR75A_N"/>
    <property type="match status" value="1"/>
</dbReference>
<dbReference type="GO" id="GO:0015276">
    <property type="term" value="F:ligand-gated monoatomic ion channel activity"/>
    <property type="evidence" value="ECO:0007669"/>
    <property type="project" value="InterPro"/>
</dbReference>
<protein>
    <submittedName>
        <fullName evidence="13">Uncharacterized protein</fullName>
    </submittedName>
</protein>
<evidence type="ECO:0000256" key="2">
    <source>
        <dbReference type="ARBA" id="ARBA00022448"/>
    </source>
</evidence>
<dbReference type="EMBL" id="OE000303">
    <property type="protein sequence ID" value="CAD7453319.1"/>
    <property type="molecule type" value="Genomic_DNA"/>
</dbReference>
<evidence type="ECO:0000256" key="7">
    <source>
        <dbReference type="ARBA" id="ARBA00023170"/>
    </source>
</evidence>
<proteinExistence type="predicted"/>
<evidence type="ECO:0000259" key="12">
    <source>
        <dbReference type="Pfam" id="PF24576"/>
    </source>
</evidence>
<evidence type="ECO:0000256" key="4">
    <source>
        <dbReference type="ARBA" id="ARBA00022989"/>
    </source>
</evidence>
<keyword evidence="5" id="KW-0406">Ion transport</keyword>
<name>A0A7R9FGQ3_9NEOP</name>
<comment type="subcellular location">
    <subcellularLocation>
        <location evidence="1">Membrane</location>
        <topology evidence="1">Multi-pass membrane protein</topology>
    </subcellularLocation>
</comment>
<dbReference type="Gene3D" id="3.40.190.10">
    <property type="entry name" value="Periplasmic binding protein-like II"/>
    <property type="match status" value="1"/>
</dbReference>
<evidence type="ECO:0000256" key="8">
    <source>
        <dbReference type="ARBA" id="ARBA00023180"/>
    </source>
</evidence>
<keyword evidence="10" id="KW-0407">Ion channel</keyword>
<dbReference type="InterPro" id="IPR019594">
    <property type="entry name" value="Glu/Gly-bd"/>
</dbReference>
<dbReference type="Pfam" id="PF10613">
    <property type="entry name" value="Lig_chan-Glu_bd"/>
    <property type="match status" value="1"/>
</dbReference>
<dbReference type="GO" id="GO:0016020">
    <property type="term" value="C:membrane"/>
    <property type="evidence" value="ECO:0007669"/>
    <property type="project" value="UniProtKB-SubCell"/>
</dbReference>
<feature type="domain" description="Ionotropic glutamate receptor L-glutamate and glycine-binding" evidence="11">
    <location>
        <begin position="429"/>
        <end position="508"/>
    </location>
</feature>
<keyword evidence="7" id="KW-0675">Receptor</keyword>
<keyword evidence="9" id="KW-1071">Ligand-gated ion channel</keyword>
<sequence>MLKNMVTPSQKVDIGRKRVAKKSGASKEAAKELLLAKVEKALDRDEFDSYFESVAAKMRRMNEEQRLFAEKIINEFVNQDPSRGSLEVGLDTMMPIFLPSWRNAHRTCSAKFTCLEEEREGASADMTSSEARTLTQLDGVSAAECFSGIEVQSYRVSRGPYRVNRGRLGSTASGMQSPALKRLDDSQSGNLTYYAQSCFGSNQRGPKTLHHPALVRLVESNTVCSAVPSDIMVANMIADIYHHHHTDCATLIMDSCHPENDFQERSNNIKTQKSLSRLFIPTTMVGSNKLDYSRVYMSSRRNRPLNIFLSSGPGVALTINLMSEENWFRRARWLLFLNDSVEHFFSNTNLPVDCNVLVAHQPLASDKVILSEVYRVTRNLPLTENYYGQWCIEEGFTAFSGTYYSRRSHLQGLVLRAAALNMPPTSEVKYKDNKIQYGGYVGLVWNVIEEQMKFRTEYVLAHNMGTGSEVNGTWTGLVGMVVNNKVDVALELFSRSTERVNAIDFSSAVYYDRSGPELELARSWNARLLAQTSPSSGHIWPRPGPVLARYDLSTWNYVR</sequence>
<reference evidence="13" key="1">
    <citation type="submission" date="2020-11" db="EMBL/GenBank/DDBJ databases">
        <authorList>
            <person name="Tran Van P."/>
        </authorList>
    </citation>
    <scope>NUCLEOTIDE SEQUENCE</scope>
</reference>
<keyword evidence="6" id="KW-0472">Membrane</keyword>
<evidence type="ECO:0000256" key="1">
    <source>
        <dbReference type="ARBA" id="ARBA00004141"/>
    </source>
</evidence>
<keyword evidence="8" id="KW-0325">Glycoprotein</keyword>
<evidence type="ECO:0000256" key="6">
    <source>
        <dbReference type="ARBA" id="ARBA00023136"/>
    </source>
</evidence>